<evidence type="ECO:0000256" key="1">
    <source>
        <dbReference type="SAM" id="Phobius"/>
    </source>
</evidence>
<sequence>MTDSVATLPLFPLHAVLLPGATLGLRVFERRYLDMLRECSRNNTHFGVCLILDGDEVGAPATPAAHGVEARIDDFDMGDDGVLVLRLRGHRRFHVRQVRVRDNGLIMAEVEWSTPDHDDELRPEHALLSTVLGHIIEQAGTAFAPAHPALLDQAAWVGWRLAELLPLEESQRLQLLQHDDPHQRLDALLRWMPANSTPIDENW</sequence>
<dbReference type="SMART" id="SM00464">
    <property type="entry name" value="LON"/>
    <property type="match status" value="1"/>
</dbReference>
<organism evidence="3 4">
    <name type="scientific">Stenotrophomonas rhizophila</name>
    <dbReference type="NCBI Taxonomy" id="216778"/>
    <lineage>
        <taxon>Bacteria</taxon>
        <taxon>Pseudomonadati</taxon>
        <taxon>Pseudomonadota</taxon>
        <taxon>Gammaproteobacteria</taxon>
        <taxon>Lysobacterales</taxon>
        <taxon>Lysobacteraceae</taxon>
        <taxon>Stenotrophomonas</taxon>
    </lineage>
</organism>
<feature type="transmembrane region" description="Helical" evidence="1">
    <location>
        <begin position="6"/>
        <end position="28"/>
    </location>
</feature>
<dbReference type="Gene3D" id="2.30.130.40">
    <property type="entry name" value="LON domain-like"/>
    <property type="match status" value="1"/>
</dbReference>
<accession>A0AAP5ED53</accession>
<dbReference type="InterPro" id="IPR015947">
    <property type="entry name" value="PUA-like_sf"/>
</dbReference>
<dbReference type="SUPFAM" id="SSF88697">
    <property type="entry name" value="PUA domain-like"/>
    <property type="match status" value="1"/>
</dbReference>
<dbReference type="GO" id="GO:0008233">
    <property type="term" value="F:peptidase activity"/>
    <property type="evidence" value="ECO:0007669"/>
    <property type="project" value="UniProtKB-KW"/>
</dbReference>
<evidence type="ECO:0000313" key="4">
    <source>
        <dbReference type="Proteomes" id="UP001226084"/>
    </source>
</evidence>
<dbReference type="InterPro" id="IPR046336">
    <property type="entry name" value="Lon_prtase_N_sf"/>
</dbReference>
<protein>
    <submittedName>
        <fullName evidence="3">Lon protease-like protein</fullName>
    </submittedName>
</protein>
<evidence type="ECO:0000259" key="2">
    <source>
        <dbReference type="PROSITE" id="PS51787"/>
    </source>
</evidence>
<dbReference type="Pfam" id="PF02190">
    <property type="entry name" value="LON_substr_bdg"/>
    <property type="match status" value="1"/>
</dbReference>
<name>A0AAP5ED53_9GAMM</name>
<evidence type="ECO:0000313" key="3">
    <source>
        <dbReference type="EMBL" id="MDQ1107538.1"/>
    </source>
</evidence>
<keyword evidence="1" id="KW-1133">Transmembrane helix</keyword>
<dbReference type="InterPro" id="IPR003111">
    <property type="entry name" value="Lon_prtase_N"/>
</dbReference>
<gene>
    <name evidence="3" type="ORF">QE424_000697</name>
</gene>
<feature type="domain" description="Lon N-terminal" evidence="2">
    <location>
        <begin position="5"/>
        <end position="196"/>
    </location>
</feature>
<proteinExistence type="predicted"/>
<reference evidence="3" key="1">
    <citation type="submission" date="2023-07" db="EMBL/GenBank/DDBJ databases">
        <title>Functional and genomic diversity of the sorghum phyllosphere microbiome.</title>
        <authorList>
            <person name="Shade A."/>
        </authorList>
    </citation>
    <scope>NUCLEOTIDE SEQUENCE</scope>
    <source>
        <strain evidence="3">SORGH_AS_0457</strain>
    </source>
</reference>
<comment type="caution">
    <text evidence="3">The sequence shown here is derived from an EMBL/GenBank/DDBJ whole genome shotgun (WGS) entry which is preliminary data.</text>
</comment>
<dbReference type="EMBL" id="JAUTAS010000001">
    <property type="protein sequence ID" value="MDQ1107538.1"/>
    <property type="molecule type" value="Genomic_DNA"/>
</dbReference>
<dbReference type="PROSITE" id="PS51787">
    <property type="entry name" value="LON_N"/>
    <property type="match status" value="1"/>
</dbReference>
<dbReference type="GO" id="GO:0006508">
    <property type="term" value="P:proteolysis"/>
    <property type="evidence" value="ECO:0007669"/>
    <property type="project" value="UniProtKB-KW"/>
</dbReference>
<keyword evidence="1" id="KW-0472">Membrane</keyword>
<dbReference type="Proteomes" id="UP001226084">
    <property type="component" value="Unassembled WGS sequence"/>
</dbReference>
<keyword evidence="1" id="KW-0812">Transmembrane</keyword>
<dbReference type="AlphaFoldDB" id="A0AAP5ED53"/>
<keyword evidence="3" id="KW-0645">Protease</keyword>
<dbReference type="PANTHER" id="PTHR46732:SF8">
    <property type="entry name" value="ATP-DEPENDENT PROTEASE LA (LON) DOMAIN PROTEIN"/>
    <property type="match status" value="1"/>
</dbReference>
<dbReference type="Gene3D" id="1.10.4060.10">
    <property type="entry name" value="BPP1347 like domain"/>
    <property type="match status" value="1"/>
</dbReference>
<dbReference type="RefSeq" id="WP_095363574.1">
    <property type="nucleotide sequence ID" value="NZ_CP183298.1"/>
</dbReference>
<dbReference type="PANTHER" id="PTHR46732">
    <property type="entry name" value="ATP-DEPENDENT PROTEASE LA (LON) DOMAIN PROTEIN"/>
    <property type="match status" value="1"/>
</dbReference>
<keyword evidence="3" id="KW-0378">Hydrolase</keyword>